<dbReference type="OrthoDB" id="10268090at2759"/>
<organism evidence="4 5">
    <name type="scientific">Amanita muscaria (strain Koide BX008)</name>
    <dbReference type="NCBI Taxonomy" id="946122"/>
    <lineage>
        <taxon>Eukaryota</taxon>
        <taxon>Fungi</taxon>
        <taxon>Dikarya</taxon>
        <taxon>Basidiomycota</taxon>
        <taxon>Agaricomycotina</taxon>
        <taxon>Agaricomycetes</taxon>
        <taxon>Agaricomycetidae</taxon>
        <taxon>Agaricales</taxon>
        <taxon>Pluteineae</taxon>
        <taxon>Amanitaceae</taxon>
        <taxon>Amanita</taxon>
    </lineage>
</organism>
<dbReference type="AlphaFoldDB" id="A0A0C2T588"/>
<gene>
    <name evidence="4" type="ORF">M378DRAFT_66797</name>
</gene>
<dbReference type="InterPro" id="IPR051276">
    <property type="entry name" value="Saccharopine_DH-like_oxidrdct"/>
</dbReference>
<dbReference type="GO" id="GO:0009247">
    <property type="term" value="P:glycolipid biosynthetic process"/>
    <property type="evidence" value="ECO:0007669"/>
    <property type="project" value="TreeGrafter"/>
</dbReference>
<dbReference type="Pfam" id="PF03435">
    <property type="entry name" value="Sacchrp_dh_NADP"/>
    <property type="match status" value="1"/>
</dbReference>
<dbReference type="GO" id="GO:0005739">
    <property type="term" value="C:mitochondrion"/>
    <property type="evidence" value="ECO:0007669"/>
    <property type="project" value="TreeGrafter"/>
</dbReference>
<sequence length="461" mass="49717">MPDIILLGATGFNGRLIARYLASHPQRGRFSWAVAARSKNKLDQLVEGLSLPSDVGVLEFNADDKNNVEEVVKSARVIINAVGPFALHGTPVVRACVRNAVNYVDLTGEVAWVHDIIKEFDYAAVQKGAIIVPCCGMDSVPSDLTAYLANKTLKAALEQAGHIDFTGKGSSIAESLTAYQRASRLSGGTIHTALSLFDGDMEKFIHSSRPYALSPVPGIPTPMFQTWYNLRIPGEKPLTGGYFVMRGINAAIVQRTFGLLEARAEVDELKQGALASHIMTPTRKQRYGPMFKYDEFLVTNSTWQALVLSYGLALGALLLAYVKPIRMLARKLVPSPGEGPSDEEMEKGYLIGTNLTTSATNPPIHVKTSIIIRGSPGNLRTATMISESALSLLLPPVSANSEETTATYSARSHLPPMGQRGGVLTPVTAFGDILMQRLIDSGSFEFSSHVVGKEDAVLCSV</sequence>
<name>A0A0C2T588_AMAMK</name>
<dbReference type="PANTHER" id="PTHR12286">
    <property type="entry name" value="SACCHAROPINE DEHYDROGENASE-LIKE OXIDOREDUCTASE"/>
    <property type="match status" value="1"/>
</dbReference>
<evidence type="ECO:0000256" key="2">
    <source>
        <dbReference type="SAM" id="Phobius"/>
    </source>
</evidence>
<keyword evidence="2" id="KW-0472">Membrane</keyword>
<comment type="similarity">
    <text evidence="1">Belongs to the saccharopine dehydrogenase family.</text>
</comment>
<proteinExistence type="inferred from homology"/>
<dbReference type="InParanoid" id="A0A0C2T588"/>
<evidence type="ECO:0000313" key="4">
    <source>
        <dbReference type="EMBL" id="KIL71075.1"/>
    </source>
</evidence>
<dbReference type="SUPFAM" id="SSF51735">
    <property type="entry name" value="NAD(P)-binding Rossmann-fold domains"/>
    <property type="match status" value="1"/>
</dbReference>
<keyword evidence="5" id="KW-1185">Reference proteome</keyword>
<feature type="domain" description="Saccharopine dehydrogenase NADP binding" evidence="3">
    <location>
        <begin position="4"/>
        <end position="132"/>
    </location>
</feature>
<dbReference type="PANTHER" id="PTHR12286:SF5">
    <property type="entry name" value="SACCHAROPINE DEHYDROGENASE-LIKE OXIDOREDUCTASE"/>
    <property type="match status" value="1"/>
</dbReference>
<dbReference type="Proteomes" id="UP000054549">
    <property type="component" value="Unassembled WGS sequence"/>
</dbReference>
<keyword evidence="2" id="KW-0812">Transmembrane</keyword>
<reference evidence="4 5" key="1">
    <citation type="submission" date="2014-04" db="EMBL/GenBank/DDBJ databases">
        <title>Evolutionary Origins and Diversification of the Mycorrhizal Mutualists.</title>
        <authorList>
            <consortium name="DOE Joint Genome Institute"/>
            <consortium name="Mycorrhizal Genomics Consortium"/>
            <person name="Kohler A."/>
            <person name="Kuo A."/>
            <person name="Nagy L.G."/>
            <person name="Floudas D."/>
            <person name="Copeland A."/>
            <person name="Barry K.W."/>
            <person name="Cichocki N."/>
            <person name="Veneault-Fourrey C."/>
            <person name="LaButti K."/>
            <person name="Lindquist E.A."/>
            <person name="Lipzen A."/>
            <person name="Lundell T."/>
            <person name="Morin E."/>
            <person name="Murat C."/>
            <person name="Riley R."/>
            <person name="Ohm R."/>
            <person name="Sun H."/>
            <person name="Tunlid A."/>
            <person name="Henrissat B."/>
            <person name="Grigoriev I.V."/>
            <person name="Hibbett D.S."/>
            <person name="Martin F."/>
        </authorList>
    </citation>
    <scope>NUCLEOTIDE SEQUENCE [LARGE SCALE GENOMIC DNA]</scope>
    <source>
        <strain evidence="4 5">Koide BX008</strain>
    </source>
</reference>
<protein>
    <recommendedName>
        <fullName evidence="3">Saccharopine dehydrogenase NADP binding domain-containing protein</fullName>
    </recommendedName>
</protein>
<evidence type="ECO:0000256" key="1">
    <source>
        <dbReference type="ARBA" id="ARBA00038048"/>
    </source>
</evidence>
<keyword evidence="2" id="KW-1133">Transmembrane helix</keyword>
<evidence type="ECO:0000259" key="3">
    <source>
        <dbReference type="Pfam" id="PF03435"/>
    </source>
</evidence>
<dbReference type="GO" id="GO:0005886">
    <property type="term" value="C:plasma membrane"/>
    <property type="evidence" value="ECO:0007669"/>
    <property type="project" value="TreeGrafter"/>
</dbReference>
<dbReference type="Gene3D" id="3.40.50.720">
    <property type="entry name" value="NAD(P)-binding Rossmann-like Domain"/>
    <property type="match status" value="1"/>
</dbReference>
<dbReference type="GO" id="GO:0005811">
    <property type="term" value="C:lipid droplet"/>
    <property type="evidence" value="ECO:0007669"/>
    <property type="project" value="TreeGrafter"/>
</dbReference>
<evidence type="ECO:0000313" key="5">
    <source>
        <dbReference type="Proteomes" id="UP000054549"/>
    </source>
</evidence>
<dbReference type="InterPro" id="IPR005097">
    <property type="entry name" value="Sacchrp_dh_NADP-bd"/>
</dbReference>
<dbReference type="EMBL" id="KN818223">
    <property type="protein sequence ID" value="KIL71075.1"/>
    <property type="molecule type" value="Genomic_DNA"/>
</dbReference>
<accession>A0A0C2T588</accession>
<dbReference type="HOGENOM" id="CLU_031002_0_1_1"/>
<feature type="transmembrane region" description="Helical" evidence="2">
    <location>
        <begin position="303"/>
        <end position="322"/>
    </location>
</feature>
<dbReference type="InterPro" id="IPR036291">
    <property type="entry name" value="NAD(P)-bd_dom_sf"/>
</dbReference>